<feature type="chain" id="PRO_5023088705" description="Cupin domain-containing protein" evidence="2">
    <location>
        <begin position="23"/>
        <end position="318"/>
    </location>
</feature>
<accession>A0A5B8CK79</accession>
<dbReference type="KEGG" id="sufl:FIL70_20610"/>
<dbReference type="RefSeq" id="WP_140043194.1">
    <property type="nucleotide sequence ID" value="NZ_CP041017.1"/>
</dbReference>
<evidence type="ECO:0000313" key="4">
    <source>
        <dbReference type="Proteomes" id="UP000311469"/>
    </source>
</evidence>
<dbReference type="Gene3D" id="2.60.120.10">
    <property type="entry name" value="Jelly Rolls"/>
    <property type="match status" value="2"/>
</dbReference>
<dbReference type="InterPro" id="IPR011051">
    <property type="entry name" value="RmlC_Cupin_sf"/>
</dbReference>
<gene>
    <name evidence="3" type="ORF">FIL70_20610</name>
</gene>
<keyword evidence="2" id="KW-0732">Signal</keyword>
<evidence type="ECO:0000256" key="2">
    <source>
        <dbReference type="SAM" id="SignalP"/>
    </source>
</evidence>
<feature type="compositionally biased region" description="Pro residues" evidence="1">
    <location>
        <begin position="26"/>
        <end position="36"/>
    </location>
</feature>
<evidence type="ECO:0008006" key="5">
    <source>
        <dbReference type="Google" id="ProtNLM"/>
    </source>
</evidence>
<proteinExistence type="predicted"/>
<dbReference type="EMBL" id="CP041017">
    <property type="protein sequence ID" value="QDC39599.1"/>
    <property type="molecule type" value="Genomic_DNA"/>
</dbReference>
<feature type="region of interest" description="Disordered" evidence="1">
    <location>
        <begin position="25"/>
        <end position="50"/>
    </location>
</feature>
<dbReference type="Proteomes" id="UP000311469">
    <property type="component" value="Chromosome cSF2"/>
</dbReference>
<dbReference type="CDD" id="cd02208">
    <property type="entry name" value="cupin_RmlC-like"/>
    <property type="match status" value="1"/>
</dbReference>
<dbReference type="SUPFAM" id="SSF51182">
    <property type="entry name" value="RmlC-like cupins"/>
    <property type="match status" value="1"/>
</dbReference>
<dbReference type="AlphaFoldDB" id="A0A5B8CK79"/>
<reference evidence="3 4" key="1">
    <citation type="submission" date="2019-06" db="EMBL/GenBank/DDBJ databases">
        <title>Genome organization and adaptive potential of archetypical organophosphate degarding Sphingobium fuliginis ATCC 27551.</title>
        <authorList>
            <person name="Sarwar A."/>
            <person name="Parthasarathy S."/>
            <person name="Singh C."/>
            <person name="Siddavattam D."/>
        </authorList>
    </citation>
    <scope>NUCLEOTIDE SEQUENCE [LARGE SCALE GENOMIC DNA]</scope>
    <source>
        <strain evidence="3 4">ATCC 27551</strain>
    </source>
</reference>
<evidence type="ECO:0000313" key="3">
    <source>
        <dbReference type="EMBL" id="QDC39599.1"/>
    </source>
</evidence>
<name>A0A5B8CK79_SPHSA</name>
<evidence type="ECO:0000256" key="1">
    <source>
        <dbReference type="SAM" id="MobiDB-lite"/>
    </source>
</evidence>
<organism evidence="3 4">
    <name type="scientific">Sphingobium fuliginis ATCC 27551</name>
    <dbReference type="NCBI Taxonomy" id="1208342"/>
    <lineage>
        <taxon>Bacteria</taxon>
        <taxon>Pseudomonadati</taxon>
        <taxon>Pseudomonadota</taxon>
        <taxon>Alphaproteobacteria</taxon>
        <taxon>Sphingomonadales</taxon>
        <taxon>Sphingomonadaceae</taxon>
        <taxon>Sphingobium</taxon>
    </lineage>
</organism>
<protein>
    <recommendedName>
        <fullName evidence="5">Cupin domain-containing protein</fullName>
    </recommendedName>
</protein>
<sequence length="318" mass="34780">MAIIKAAFYLCSPALLILGASAQTPAPAPSAPPARPPMENAWSPKRTPPRAYDAPNRPWWKLADILAAHKGQKSWTHAIVRNRDLEADWHQMAAGQRTEPLMYADNATALIVWGGQLRVSIKGQEPFVAVKGGEVNIPFRLPFTLESVGDEPALWLEVHGAGDVPLYPAATRPDKPRDVPGFTYMKAALMGGDGHYGAADRPYLDYYKDVVTGGQRAGAFIAGDHLFVNNIRGKGIKTPPTSDLGHFHFGYDEFWFIMEGNVDYQIEGVPFFTASPGDVVTAAQGRWHRASFGGQPGQMATRVAINPYPRGLHSFQPH</sequence>
<feature type="signal peptide" evidence="2">
    <location>
        <begin position="1"/>
        <end position="22"/>
    </location>
</feature>
<dbReference type="InterPro" id="IPR014710">
    <property type="entry name" value="RmlC-like_jellyroll"/>
</dbReference>